<reference evidence="8 9" key="1">
    <citation type="submission" date="2016-04" db="EMBL/GenBank/DDBJ databases">
        <title>Chloroflexus islandicus sp. nov., a thermophilic filamentous anoxygenic phototrophic bacterium from geyser Strokkur (Iceland).</title>
        <authorList>
            <person name="Gaisin V.A."/>
            <person name="Kalashnikov A.M."/>
            <person name="Sukhacheva M.V."/>
            <person name="Grouzdev D.S."/>
            <person name="Ivanov T.M."/>
            <person name="Kuznetsov B."/>
            <person name="Gorlenko V.M."/>
        </authorList>
    </citation>
    <scope>NUCLEOTIDE SEQUENCE [LARGE SCALE GENOMIC DNA]</scope>
    <source>
        <strain evidence="9">isl-2</strain>
    </source>
</reference>
<dbReference type="EMBL" id="LWQS01000042">
    <property type="protein sequence ID" value="OAN46842.1"/>
    <property type="molecule type" value="Genomic_DNA"/>
</dbReference>
<evidence type="ECO:0000256" key="6">
    <source>
        <dbReference type="ARBA" id="ARBA00047942"/>
    </source>
</evidence>
<gene>
    <name evidence="8" type="ORF">A6A03_11830</name>
</gene>
<sequence length="302" mass="35041">MRIFVPPIKCQGIKTKLVAWIASYVHVTDQTQWIEPFIGSGVVGFNVRPKRAIFADINPHIINFYNAIKSQDITPAIARAFLEQEGALLATKGAEHFYEIRSRFNRFGDPLDFLFLSRSSFNGVIRFNQKGEYNVPFGHKTERFTKAYITKIVNQIRYVANAMQQFDWQFVCADFRSTIPTATQNDVIYCDPPYIGRHTDYFNSWTEHDEQDLYQLLVQTPARFILSTWYGNKYRTNAMIKRYQALFDVYTKEHFYHVGASERNRNSMIEALVLNYRPLSLVQDPAPTGAQQLGLTEFTLDQ</sequence>
<dbReference type="GO" id="GO:0009307">
    <property type="term" value="P:DNA restriction-modification system"/>
    <property type="evidence" value="ECO:0007669"/>
    <property type="project" value="InterPro"/>
</dbReference>
<dbReference type="NCBIfam" id="TIGR00571">
    <property type="entry name" value="dam"/>
    <property type="match status" value="1"/>
</dbReference>
<comment type="similarity">
    <text evidence="1 7">Belongs to the N(4)/N(6)-methyltransferase family.</text>
</comment>
<keyword evidence="9" id="KW-1185">Reference proteome</keyword>
<dbReference type="InterPro" id="IPR029063">
    <property type="entry name" value="SAM-dependent_MTases_sf"/>
</dbReference>
<dbReference type="GO" id="GO:0032259">
    <property type="term" value="P:methylation"/>
    <property type="evidence" value="ECO:0007669"/>
    <property type="project" value="UniProtKB-KW"/>
</dbReference>
<dbReference type="GO" id="GO:1904047">
    <property type="term" value="F:S-adenosyl-L-methionine binding"/>
    <property type="evidence" value="ECO:0007669"/>
    <property type="project" value="TreeGrafter"/>
</dbReference>
<dbReference type="RefSeq" id="WP_066785436.1">
    <property type="nucleotide sequence ID" value="NZ_LWQS01000042.1"/>
</dbReference>
<dbReference type="REBASE" id="159303">
    <property type="entry name" value="M.Cspisl2ORF11830P"/>
</dbReference>
<dbReference type="GO" id="GO:0009007">
    <property type="term" value="F:site-specific DNA-methyltransferase (adenine-specific) activity"/>
    <property type="evidence" value="ECO:0007669"/>
    <property type="project" value="UniProtKB-UniRule"/>
</dbReference>
<dbReference type="InterPro" id="IPR002052">
    <property type="entry name" value="DNA_methylase_N6_adenine_CS"/>
</dbReference>
<dbReference type="PRINTS" id="PR00505">
    <property type="entry name" value="D12N6MTFRASE"/>
</dbReference>
<dbReference type="OrthoDB" id="9805629at2"/>
<dbReference type="Proteomes" id="UP000078287">
    <property type="component" value="Unassembled WGS sequence"/>
</dbReference>
<keyword evidence="3 7" id="KW-0489">Methyltransferase</keyword>
<dbReference type="GO" id="GO:0006298">
    <property type="term" value="P:mismatch repair"/>
    <property type="evidence" value="ECO:0007669"/>
    <property type="project" value="TreeGrafter"/>
</dbReference>
<proteinExistence type="inferred from homology"/>
<evidence type="ECO:0000256" key="1">
    <source>
        <dbReference type="ARBA" id="ARBA00006594"/>
    </source>
</evidence>
<accession>A0A178MDI9</accession>
<dbReference type="STRING" id="1707952.A6A03_11830"/>
<dbReference type="PIRSF" id="PIRSF000398">
    <property type="entry name" value="M_m6A_EcoRV"/>
    <property type="match status" value="1"/>
</dbReference>
<dbReference type="Pfam" id="PF02086">
    <property type="entry name" value="MethyltransfD12"/>
    <property type="match status" value="1"/>
</dbReference>
<dbReference type="Gene3D" id="1.10.1020.10">
    <property type="entry name" value="Adenine-specific Methyltransferase, Domain 2"/>
    <property type="match status" value="1"/>
</dbReference>
<dbReference type="PANTHER" id="PTHR30481">
    <property type="entry name" value="DNA ADENINE METHYLASE"/>
    <property type="match status" value="1"/>
</dbReference>
<evidence type="ECO:0000256" key="2">
    <source>
        <dbReference type="ARBA" id="ARBA00011900"/>
    </source>
</evidence>
<dbReference type="AlphaFoldDB" id="A0A178MDI9"/>
<evidence type="ECO:0000313" key="8">
    <source>
        <dbReference type="EMBL" id="OAN46842.1"/>
    </source>
</evidence>
<evidence type="ECO:0000256" key="4">
    <source>
        <dbReference type="ARBA" id="ARBA00022679"/>
    </source>
</evidence>
<comment type="caution">
    <text evidence="8">The sequence shown here is derived from an EMBL/GenBank/DDBJ whole genome shotgun (WGS) entry which is preliminary data.</text>
</comment>
<keyword evidence="4 7" id="KW-0808">Transferase</keyword>
<dbReference type="InterPro" id="IPR012263">
    <property type="entry name" value="M_m6A_EcoRV"/>
</dbReference>
<dbReference type="GO" id="GO:0043565">
    <property type="term" value="F:sequence-specific DNA binding"/>
    <property type="evidence" value="ECO:0007669"/>
    <property type="project" value="TreeGrafter"/>
</dbReference>
<name>A0A178MDI9_9CHLR</name>
<dbReference type="Gene3D" id="3.40.50.150">
    <property type="entry name" value="Vaccinia Virus protein VP39"/>
    <property type="match status" value="1"/>
</dbReference>
<keyword evidence="5 7" id="KW-0949">S-adenosyl-L-methionine</keyword>
<dbReference type="InterPro" id="IPR023095">
    <property type="entry name" value="Ade_MeTrfase_dom_2"/>
</dbReference>
<evidence type="ECO:0000256" key="5">
    <source>
        <dbReference type="ARBA" id="ARBA00022691"/>
    </source>
</evidence>
<comment type="catalytic activity">
    <reaction evidence="6 7">
        <text>a 2'-deoxyadenosine in DNA + S-adenosyl-L-methionine = an N(6)-methyl-2'-deoxyadenosine in DNA + S-adenosyl-L-homocysteine + H(+)</text>
        <dbReference type="Rhea" id="RHEA:15197"/>
        <dbReference type="Rhea" id="RHEA-COMP:12418"/>
        <dbReference type="Rhea" id="RHEA-COMP:12419"/>
        <dbReference type="ChEBI" id="CHEBI:15378"/>
        <dbReference type="ChEBI" id="CHEBI:57856"/>
        <dbReference type="ChEBI" id="CHEBI:59789"/>
        <dbReference type="ChEBI" id="CHEBI:90615"/>
        <dbReference type="ChEBI" id="CHEBI:90616"/>
        <dbReference type="EC" id="2.1.1.72"/>
    </reaction>
</comment>
<organism evidence="8 9">
    <name type="scientific">Chloroflexus islandicus</name>
    <dbReference type="NCBI Taxonomy" id="1707952"/>
    <lineage>
        <taxon>Bacteria</taxon>
        <taxon>Bacillati</taxon>
        <taxon>Chloroflexota</taxon>
        <taxon>Chloroflexia</taxon>
        <taxon>Chloroflexales</taxon>
        <taxon>Chloroflexineae</taxon>
        <taxon>Chloroflexaceae</taxon>
        <taxon>Chloroflexus</taxon>
    </lineage>
</organism>
<dbReference type="InterPro" id="IPR012327">
    <property type="entry name" value="MeTrfase_D12"/>
</dbReference>
<evidence type="ECO:0000313" key="9">
    <source>
        <dbReference type="Proteomes" id="UP000078287"/>
    </source>
</evidence>
<dbReference type="SUPFAM" id="SSF53335">
    <property type="entry name" value="S-adenosyl-L-methionine-dependent methyltransferases"/>
    <property type="match status" value="1"/>
</dbReference>
<evidence type="ECO:0000256" key="3">
    <source>
        <dbReference type="ARBA" id="ARBA00022603"/>
    </source>
</evidence>
<dbReference type="EC" id="2.1.1.72" evidence="2 7"/>
<protein>
    <recommendedName>
        <fullName evidence="2 7">Site-specific DNA-methyltransferase (adenine-specific)</fullName>
        <ecNumber evidence="2 7">2.1.1.72</ecNumber>
    </recommendedName>
</protein>
<evidence type="ECO:0000256" key="7">
    <source>
        <dbReference type="RuleBase" id="RU361257"/>
    </source>
</evidence>
<dbReference type="PROSITE" id="PS00092">
    <property type="entry name" value="N6_MTASE"/>
    <property type="match status" value="1"/>
</dbReference>
<dbReference type="PANTHER" id="PTHR30481:SF3">
    <property type="entry name" value="DNA ADENINE METHYLASE"/>
    <property type="match status" value="1"/>
</dbReference>